<dbReference type="InterPro" id="IPR050078">
    <property type="entry name" value="Ribosomal_L11_MeTrfase_PrmA"/>
</dbReference>
<comment type="caution">
    <text evidence="3">The sequence shown here is derived from an EMBL/GenBank/DDBJ whole genome shotgun (WGS) entry which is preliminary data.</text>
</comment>
<name>A0A2N6JXF3_FISMU</name>
<evidence type="ECO:0000313" key="4">
    <source>
        <dbReference type="Proteomes" id="UP000235036"/>
    </source>
</evidence>
<dbReference type="SUPFAM" id="SSF53335">
    <property type="entry name" value="S-adenosyl-L-methionine-dependent methyltransferases"/>
    <property type="match status" value="1"/>
</dbReference>
<dbReference type="EMBL" id="NRQW01000551">
    <property type="protein sequence ID" value="PLZ84927.1"/>
    <property type="molecule type" value="Genomic_DNA"/>
</dbReference>
<keyword evidence="1 3" id="KW-0489">Methyltransferase</keyword>
<dbReference type="GO" id="GO:0032259">
    <property type="term" value="P:methylation"/>
    <property type="evidence" value="ECO:0007669"/>
    <property type="project" value="UniProtKB-KW"/>
</dbReference>
<dbReference type="Proteomes" id="UP000235036">
    <property type="component" value="Unassembled WGS sequence"/>
</dbReference>
<protein>
    <submittedName>
        <fullName evidence="3">50S ribosomal protein L11 methyltransferase</fullName>
    </submittedName>
</protein>
<accession>A0A2N6JXF3</accession>
<evidence type="ECO:0000256" key="1">
    <source>
        <dbReference type="ARBA" id="ARBA00022603"/>
    </source>
</evidence>
<dbReference type="Pfam" id="PF06325">
    <property type="entry name" value="PrmA"/>
    <property type="match status" value="1"/>
</dbReference>
<keyword evidence="3" id="KW-0689">Ribosomal protein</keyword>
<dbReference type="CDD" id="cd02440">
    <property type="entry name" value="AdoMet_MTases"/>
    <property type="match status" value="1"/>
</dbReference>
<gene>
    <name evidence="3" type="ORF">CEN44_23410</name>
</gene>
<dbReference type="RefSeq" id="WP_026086234.1">
    <property type="nucleotide sequence ID" value="NZ_CAWNVR010000683.1"/>
</dbReference>
<keyword evidence="4" id="KW-1185">Reference proteome</keyword>
<sequence length="324" mass="35576">MSWMELSLNTTEEAVDWVCTLLASTNYTNDIRIAKYTEPNSYTLVAQDITQPCWAFTVCFYLPCDVHTNVRRSEIIDLLSPLERVGLATPIHTDVFEEKPAHPEVLSPVIRRIGERFVVLSSNASYHSEAIDEVTLRLKTTLAFGTGLHPATMLSLKLLERHILPTMNVLDLGSGSGILSVAMAKLGAQVLALDNDSIAVQSTHDAVNRNGVEQQVTVMEGSLGHGSDLGHWLNGDTIKNVPTIEPTAAFDLIVANILARVHIALAPDFRRALRQTDTQAGTLILSGFSSDYEDAVTTSLNKEGFEVIDCERLDEWVAVAYSLQ</sequence>
<dbReference type="GO" id="GO:0005840">
    <property type="term" value="C:ribosome"/>
    <property type="evidence" value="ECO:0007669"/>
    <property type="project" value="UniProtKB-KW"/>
</dbReference>
<dbReference type="GO" id="GO:0008276">
    <property type="term" value="F:protein methyltransferase activity"/>
    <property type="evidence" value="ECO:0007669"/>
    <property type="project" value="TreeGrafter"/>
</dbReference>
<organism evidence="3 4">
    <name type="scientific">Fischerella muscicola CCMEE 5323</name>
    <dbReference type="NCBI Taxonomy" id="2019572"/>
    <lineage>
        <taxon>Bacteria</taxon>
        <taxon>Bacillati</taxon>
        <taxon>Cyanobacteriota</taxon>
        <taxon>Cyanophyceae</taxon>
        <taxon>Nostocales</taxon>
        <taxon>Hapalosiphonaceae</taxon>
        <taxon>Fischerella</taxon>
    </lineage>
</organism>
<dbReference type="AlphaFoldDB" id="A0A2N6JXF3"/>
<keyword evidence="3" id="KW-0687">Ribonucleoprotein</keyword>
<dbReference type="PANTHER" id="PTHR43648">
    <property type="entry name" value="ELECTRON TRANSFER FLAVOPROTEIN BETA SUBUNIT LYSINE METHYLTRANSFERASE"/>
    <property type="match status" value="1"/>
</dbReference>
<proteinExistence type="predicted"/>
<dbReference type="Gene3D" id="3.40.50.150">
    <property type="entry name" value="Vaccinia Virus protein VP39"/>
    <property type="match status" value="1"/>
</dbReference>
<evidence type="ECO:0000256" key="2">
    <source>
        <dbReference type="ARBA" id="ARBA00022679"/>
    </source>
</evidence>
<keyword evidence="2 3" id="KW-0808">Transferase</keyword>
<evidence type="ECO:0000313" key="3">
    <source>
        <dbReference type="EMBL" id="PLZ84927.1"/>
    </source>
</evidence>
<reference evidence="3 4" key="1">
    <citation type="submission" date="2017-08" db="EMBL/GenBank/DDBJ databases">
        <title>Genomes of Fischerella (Mastigocladus) sp. strains.</title>
        <authorList>
            <person name="Miller S.R."/>
        </authorList>
    </citation>
    <scope>NUCLEOTIDE SEQUENCE [LARGE SCALE GENOMIC DNA]</scope>
    <source>
        <strain evidence="3 4">CCMEE 5323</strain>
    </source>
</reference>
<dbReference type="PANTHER" id="PTHR43648:SF1">
    <property type="entry name" value="ELECTRON TRANSFER FLAVOPROTEIN BETA SUBUNIT LYSINE METHYLTRANSFERASE"/>
    <property type="match status" value="1"/>
</dbReference>
<dbReference type="InterPro" id="IPR029063">
    <property type="entry name" value="SAM-dependent_MTases_sf"/>
</dbReference>